<feature type="transmembrane region" description="Helical" evidence="7">
    <location>
        <begin position="78"/>
        <end position="100"/>
    </location>
</feature>
<sequence length="397" mass="44147">MYTWFLLCFPSQSRHFGLTRWQAAALAALAGWVWAASFYDLTRRARALVQPWVTRQVHAETPTILRFQKLEHKMLDNFFSVLSCVVSVPFYTGFLPLLFWSGHGRLAGQMTLLMAFCDYLSNSVKDMVSAPRPCSSPIRRVTATEDERENAMEYGLPSSHALNTVCLTGYLLHYVLTYGEHGSLIVAAGLSLALYSKFASCPANNWDWISNILLDSNDIACTRQSKDVVKALKKRIGHKNPKVQLLALTEDGWTAHPHPCKRVAPYREALLLAEKHQNLETNSDMSAAVVADAPPQQEMVAANRMGQPQFFSLLNHLVVDEHKTILEEVPREENGTISAANYAGNGSINDDDATLYQGGDVLPNRSASIFENDLASTGKAMQQLLRVLGFQIGTTRT</sequence>
<evidence type="ECO:0000256" key="6">
    <source>
        <dbReference type="ARBA" id="ARBA00023136"/>
    </source>
</evidence>
<organism evidence="9">
    <name type="scientific">Zea mays</name>
    <name type="common">Maize</name>
    <dbReference type="NCBI Taxonomy" id="4577"/>
    <lineage>
        <taxon>Eukaryota</taxon>
        <taxon>Viridiplantae</taxon>
        <taxon>Streptophyta</taxon>
        <taxon>Embryophyta</taxon>
        <taxon>Tracheophyta</taxon>
        <taxon>Spermatophyta</taxon>
        <taxon>Magnoliopsida</taxon>
        <taxon>Liliopsida</taxon>
        <taxon>Poales</taxon>
        <taxon>Poaceae</taxon>
        <taxon>PACMAD clade</taxon>
        <taxon>Panicoideae</taxon>
        <taxon>Andropogonodae</taxon>
        <taxon>Andropogoneae</taxon>
        <taxon>Tripsacinae</taxon>
        <taxon>Zea</taxon>
    </lineage>
</organism>
<dbReference type="AlphaFoldDB" id="A0A3L6E864"/>
<evidence type="ECO:0000256" key="5">
    <source>
        <dbReference type="ARBA" id="ARBA00022989"/>
    </source>
</evidence>
<feature type="domain" description="VHS" evidence="8">
    <location>
        <begin position="205"/>
        <end position="249"/>
    </location>
</feature>
<dbReference type="PANTHER" id="PTHR14969">
    <property type="entry name" value="SPHINGOSINE-1-PHOSPHATE PHOSPHOHYDROLASE"/>
    <property type="match status" value="1"/>
</dbReference>
<evidence type="ECO:0000259" key="8">
    <source>
        <dbReference type="PROSITE" id="PS50179"/>
    </source>
</evidence>
<gene>
    <name evidence="9" type="primary">LPPD_1</name>
    <name evidence="9" type="ORF">Zm00014a_001257</name>
</gene>
<feature type="transmembrane region" description="Helical" evidence="7">
    <location>
        <begin position="20"/>
        <end position="39"/>
    </location>
</feature>
<keyword evidence="3" id="KW-0378">Hydrolase</keyword>
<dbReference type="EMBL" id="NCVQ01000007">
    <property type="protein sequence ID" value="PWZ16217.1"/>
    <property type="molecule type" value="Genomic_DNA"/>
</dbReference>
<dbReference type="GO" id="GO:0043130">
    <property type="term" value="F:ubiquitin binding"/>
    <property type="evidence" value="ECO:0007669"/>
    <property type="project" value="InterPro"/>
</dbReference>
<dbReference type="GO" id="GO:0005789">
    <property type="term" value="C:endoplasmic reticulum membrane"/>
    <property type="evidence" value="ECO:0007669"/>
    <property type="project" value="UniProtKB-SubCell"/>
</dbReference>
<evidence type="ECO:0000256" key="1">
    <source>
        <dbReference type="ARBA" id="ARBA00004477"/>
    </source>
</evidence>
<dbReference type="SUPFAM" id="SSF48464">
    <property type="entry name" value="ENTH/VHS domain"/>
    <property type="match status" value="1"/>
</dbReference>
<protein>
    <submittedName>
        <fullName evidence="9">Lipid phosphate phosphatase delta</fullName>
    </submittedName>
</protein>
<reference evidence="9" key="1">
    <citation type="journal article" date="2018" name="Nat. Genet.">
        <title>Extensive intraspecific gene order and gene structural variations between Mo17 and other maize genomes.</title>
        <authorList>
            <person name="Sun S."/>
            <person name="Zhou Y."/>
            <person name="Chen J."/>
            <person name="Shi J."/>
            <person name="Zhao H."/>
            <person name="Zhao H."/>
            <person name="Song W."/>
            <person name="Zhang M."/>
            <person name="Cui Y."/>
            <person name="Dong X."/>
            <person name="Liu H."/>
            <person name="Ma X."/>
            <person name="Jiao Y."/>
            <person name="Wang B."/>
            <person name="Wei X."/>
            <person name="Stein J.C."/>
            <person name="Glaubitz J.C."/>
            <person name="Lu F."/>
            <person name="Yu G."/>
            <person name="Liang C."/>
            <person name="Fengler K."/>
            <person name="Li B."/>
            <person name="Rafalski A."/>
            <person name="Schnable P.S."/>
            <person name="Ware D.H."/>
            <person name="Buckler E.S."/>
            <person name="Lai J."/>
        </authorList>
    </citation>
    <scope>NUCLEOTIDE SEQUENCE [LARGE SCALE GENOMIC DNA]</scope>
    <source>
        <tissue evidence="9">Seedling</tissue>
    </source>
</reference>
<dbReference type="Proteomes" id="UP000251960">
    <property type="component" value="Chromosome 6"/>
</dbReference>
<evidence type="ECO:0000256" key="2">
    <source>
        <dbReference type="ARBA" id="ARBA00022692"/>
    </source>
</evidence>
<keyword evidence="2 7" id="KW-0812">Transmembrane</keyword>
<accession>A0A3L6E864</accession>
<name>A0A3L6E864_MAIZE</name>
<dbReference type="InterPro" id="IPR002014">
    <property type="entry name" value="VHS_dom"/>
</dbReference>
<evidence type="ECO:0000256" key="7">
    <source>
        <dbReference type="SAM" id="Phobius"/>
    </source>
</evidence>
<dbReference type="SUPFAM" id="SSF48317">
    <property type="entry name" value="Acid phosphatase/Vanadium-dependent haloperoxidase"/>
    <property type="match status" value="1"/>
</dbReference>
<evidence type="ECO:0000256" key="3">
    <source>
        <dbReference type="ARBA" id="ARBA00022801"/>
    </source>
</evidence>
<dbReference type="GO" id="GO:0035091">
    <property type="term" value="F:phosphatidylinositol binding"/>
    <property type="evidence" value="ECO:0007669"/>
    <property type="project" value="InterPro"/>
</dbReference>
<dbReference type="Gene3D" id="1.25.40.90">
    <property type="match status" value="1"/>
</dbReference>
<dbReference type="InterPro" id="IPR036938">
    <property type="entry name" value="PAP2/HPO_sf"/>
</dbReference>
<dbReference type="PANTHER" id="PTHR14969:SF28">
    <property type="entry name" value="DIHYDROSPHINGOSINE 1-PHOSPHATE PHOSPHATASE LCB3-RELATED"/>
    <property type="match status" value="1"/>
</dbReference>
<proteinExistence type="predicted"/>
<comment type="caution">
    <text evidence="9">The sequence shown here is derived from an EMBL/GenBank/DDBJ whole genome shotgun (WGS) entry which is preliminary data.</text>
</comment>
<dbReference type="GO" id="GO:0016787">
    <property type="term" value="F:hydrolase activity"/>
    <property type="evidence" value="ECO:0007669"/>
    <property type="project" value="UniProtKB-KW"/>
</dbReference>
<keyword evidence="5 7" id="KW-1133">Transmembrane helix</keyword>
<keyword evidence="6 7" id="KW-0472">Membrane</keyword>
<dbReference type="InterPro" id="IPR008942">
    <property type="entry name" value="ENTH_VHS"/>
</dbReference>
<evidence type="ECO:0000256" key="4">
    <source>
        <dbReference type="ARBA" id="ARBA00022824"/>
    </source>
</evidence>
<comment type="subcellular location">
    <subcellularLocation>
        <location evidence="1">Endoplasmic reticulum membrane</location>
        <topology evidence="1">Multi-pass membrane protein</topology>
    </subcellularLocation>
</comment>
<dbReference type="ExpressionAtlas" id="A0A3L6E864">
    <property type="expression patterns" value="baseline and differential"/>
</dbReference>
<dbReference type="PROSITE" id="PS50179">
    <property type="entry name" value="VHS"/>
    <property type="match status" value="1"/>
</dbReference>
<keyword evidence="4" id="KW-0256">Endoplasmic reticulum</keyword>
<evidence type="ECO:0000313" key="9">
    <source>
        <dbReference type="EMBL" id="PWZ16217.1"/>
    </source>
</evidence>